<protein>
    <recommendedName>
        <fullName evidence="1">Tip attachment protein J domain-containing protein</fullName>
    </recommendedName>
</protein>
<name>A0A5D9C5W4_9SPHN</name>
<dbReference type="EMBL" id="VTOU01000003">
    <property type="protein sequence ID" value="TZG26512.1"/>
    <property type="molecule type" value="Genomic_DNA"/>
</dbReference>
<dbReference type="Pfam" id="PF13550">
    <property type="entry name" value="Phage-tail_3"/>
    <property type="match status" value="1"/>
</dbReference>
<evidence type="ECO:0000313" key="3">
    <source>
        <dbReference type="Proteomes" id="UP000322077"/>
    </source>
</evidence>
<keyword evidence="3" id="KW-1185">Reference proteome</keyword>
<feature type="domain" description="Tip attachment protein J" evidence="1">
    <location>
        <begin position="306"/>
        <end position="442"/>
    </location>
</feature>
<proteinExistence type="predicted"/>
<feature type="non-terminal residue" evidence="2">
    <location>
        <position position="645"/>
    </location>
</feature>
<evidence type="ECO:0000259" key="1">
    <source>
        <dbReference type="Pfam" id="PF13550"/>
    </source>
</evidence>
<dbReference type="Proteomes" id="UP000322077">
    <property type="component" value="Unassembled WGS sequence"/>
</dbReference>
<evidence type="ECO:0000313" key="2">
    <source>
        <dbReference type="EMBL" id="TZG26512.1"/>
    </source>
</evidence>
<dbReference type="AlphaFoldDB" id="A0A5D9C5W4"/>
<organism evidence="2 3">
    <name type="scientific">Sphingomonas montanisoli</name>
    <dbReference type="NCBI Taxonomy" id="2606412"/>
    <lineage>
        <taxon>Bacteria</taxon>
        <taxon>Pseudomonadati</taxon>
        <taxon>Pseudomonadota</taxon>
        <taxon>Alphaproteobacteria</taxon>
        <taxon>Sphingomonadales</taxon>
        <taxon>Sphingomonadaceae</taxon>
        <taxon>Sphingomonas</taxon>
    </lineage>
</organism>
<dbReference type="RefSeq" id="WP_149523314.1">
    <property type="nucleotide sequence ID" value="NZ_VTOU01000003.1"/>
</dbReference>
<accession>A0A5D9C5W4</accession>
<gene>
    <name evidence="2" type="ORF">FYJ91_16460</name>
</gene>
<comment type="caution">
    <text evidence="2">The sequence shown here is derived from an EMBL/GenBank/DDBJ whole genome shotgun (WGS) entry which is preliminary data.</text>
</comment>
<reference evidence="2 3" key="1">
    <citation type="submission" date="2019-08" db="EMBL/GenBank/DDBJ databases">
        <authorList>
            <person name="Wang G."/>
            <person name="Xu Z."/>
        </authorList>
    </citation>
    <scope>NUCLEOTIDE SEQUENCE [LARGE SCALE GENOMIC DNA]</scope>
    <source>
        <strain evidence="2 3">ZX</strain>
    </source>
</reference>
<dbReference type="InterPro" id="IPR032876">
    <property type="entry name" value="J_dom"/>
</dbReference>
<sequence length="645" mass="67550">MVGVAVGIAVAAPYLAPYLASALTVSTAVATAIVSVGLGLAAGAAMKALGLTSKVGAPTANNGTPTVYRQTIANSNIVYGLRRVGGLLTFFHASHVGDDYFRYFVIAVAGHRVQGVLRWFLGDEEVAVDGGGMVTSGTYAGKAWLWFERGMADAAAHEVFVAECGGRWTEDHRGRGIAKIYAKFSLTDAIVQAGMPNITCEIEGKDDIRDPRTGEAGYSNNAALVFYDWMRLPREEGGFGAYADEIPDDSWIAAQANVCDEDVVLLEGGSEKRYTLDGVIVTGAAPAQVRDTLIINCAGTFADIGGQFYMRPGYWVPPTANLSESDLAGPITVSAFTSGDEIANEVQGSYVEPAALYQSAPFRTQAQPLADPRQMDLDLAFVTSISRATRIGRIMLRRALSEKTVAWPMNVAGLAVQAMDTVQLDTARYGLANYAWTVAAWKMSQDFGVVMSLREESPEIYDWDPSESPALPPHIPVARPAPIPNRYPDGTPIEELQPAEPGATNGMTAAEAAALAALDADAAAAMTASAAALAAIADLEDQAAALVDSIDGIAADIIAQGGEINALETTTAAQGALIATNALTVSNVAGDVATLTTKVVAGAQLLKNGSFENGFADWSVWGNGGTWQTGSGAPWGSIAFLPTPP</sequence>